<evidence type="ECO:0000256" key="5">
    <source>
        <dbReference type="ARBA" id="ARBA00017068"/>
    </source>
</evidence>
<evidence type="ECO:0000256" key="3">
    <source>
        <dbReference type="ARBA" id="ARBA00009604"/>
    </source>
</evidence>
<keyword evidence="8" id="KW-0324">Glycolysis</keyword>
<dbReference type="CDD" id="cd03313">
    <property type="entry name" value="enolase"/>
    <property type="match status" value="1"/>
</dbReference>
<name>A0A7X9FSC7_9DELT</name>
<dbReference type="InterPro" id="IPR020809">
    <property type="entry name" value="Enolase_CS"/>
</dbReference>
<keyword evidence="11" id="KW-0670">Pyruvate</keyword>
<protein>
    <recommendedName>
        <fullName evidence="5">Enolase</fullName>
        <ecNumber evidence="4">4.2.1.11</ecNumber>
    </recommendedName>
</protein>
<dbReference type="PANTHER" id="PTHR11902:SF1">
    <property type="entry name" value="ENOLASE"/>
    <property type="match status" value="1"/>
</dbReference>
<dbReference type="GO" id="GO:0004634">
    <property type="term" value="F:phosphopyruvate hydratase activity"/>
    <property type="evidence" value="ECO:0007669"/>
    <property type="project" value="UniProtKB-EC"/>
</dbReference>
<evidence type="ECO:0000256" key="4">
    <source>
        <dbReference type="ARBA" id="ARBA00012058"/>
    </source>
</evidence>
<dbReference type="NCBIfam" id="TIGR01060">
    <property type="entry name" value="eno"/>
    <property type="match status" value="1"/>
</dbReference>
<dbReference type="Proteomes" id="UP000524246">
    <property type="component" value="Unassembled WGS sequence"/>
</dbReference>
<dbReference type="SFLD" id="SFLDS00001">
    <property type="entry name" value="Enolase"/>
    <property type="match status" value="1"/>
</dbReference>
<dbReference type="InterPro" id="IPR029017">
    <property type="entry name" value="Enolase-like_N"/>
</dbReference>
<feature type="non-terminal residue" evidence="11">
    <location>
        <position position="1"/>
    </location>
</feature>
<dbReference type="Pfam" id="PF00113">
    <property type="entry name" value="Enolase_C"/>
    <property type="match status" value="1"/>
</dbReference>
<dbReference type="SFLD" id="SFLDG00178">
    <property type="entry name" value="enolase"/>
    <property type="match status" value="1"/>
</dbReference>
<dbReference type="EC" id="4.2.1.11" evidence="4"/>
<reference evidence="11 12" key="1">
    <citation type="journal article" date="2020" name="Biotechnol. Biofuels">
        <title>New insights from the biogas microbiome by comprehensive genome-resolved metagenomics of nearly 1600 species originating from multiple anaerobic digesters.</title>
        <authorList>
            <person name="Campanaro S."/>
            <person name="Treu L."/>
            <person name="Rodriguez-R L.M."/>
            <person name="Kovalovszki A."/>
            <person name="Ziels R.M."/>
            <person name="Maus I."/>
            <person name="Zhu X."/>
            <person name="Kougias P.G."/>
            <person name="Basile A."/>
            <person name="Luo G."/>
            <person name="Schluter A."/>
            <person name="Konstantinidis K.T."/>
            <person name="Angelidaki I."/>
        </authorList>
    </citation>
    <scope>NUCLEOTIDE SEQUENCE [LARGE SCALE GENOMIC DNA]</scope>
    <source>
        <strain evidence="11">AS27yjCOA_65</strain>
    </source>
</reference>
<evidence type="ECO:0000256" key="1">
    <source>
        <dbReference type="ARBA" id="ARBA00001946"/>
    </source>
</evidence>
<organism evidence="11 12">
    <name type="scientific">SAR324 cluster bacterium</name>
    <dbReference type="NCBI Taxonomy" id="2024889"/>
    <lineage>
        <taxon>Bacteria</taxon>
        <taxon>Deltaproteobacteria</taxon>
        <taxon>SAR324 cluster</taxon>
    </lineage>
</organism>
<dbReference type="AlphaFoldDB" id="A0A7X9FSC7"/>
<dbReference type="InterPro" id="IPR036849">
    <property type="entry name" value="Enolase-like_C_sf"/>
</dbReference>
<keyword evidence="6" id="KW-0964">Secreted</keyword>
<dbReference type="GO" id="GO:0000015">
    <property type="term" value="C:phosphopyruvate hydratase complex"/>
    <property type="evidence" value="ECO:0007669"/>
    <property type="project" value="InterPro"/>
</dbReference>
<evidence type="ECO:0000256" key="9">
    <source>
        <dbReference type="ARBA" id="ARBA00023239"/>
    </source>
</evidence>
<proteinExistence type="inferred from homology"/>
<dbReference type="PROSITE" id="PS00164">
    <property type="entry name" value="ENOLASE"/>
    <property type="match status" value="1"/>
</dbReference>
<feature type="domain" description="Enolase C-terminal TIM barrel" evidence="10">
    <location>
        <begin position="32"/>
        <end position="315"/>
    </location>
</feature>
<dbReference type="InterPro" id="IPR020810">
    <property type="entry name" value="Enolase_C"/>
</dbReference>
<dbReference type="SUPFAM" id="SSF54826">
    <property type="entry name" value="Enolase N-terminal domain-like"/>
    <property type="match status" value="1"/>
</dbReference>
<comment type="caution">
    <text evidence="11">The sequence shown here is derived from an EMBL/GenBank/DDBJ whole genome shotgun (WGS) entry which is preliminary data.</text>
</comment>
<dbReference type="PRINTS" id="PR00148">
    <property type="entry name" value="ENOLASE"/>
</dbReference>
<dbReference type="GO" id="GO:0000287">
    <property type="term" value="F:magnesium ion binding"/>
    <property type="evidence" value="ECO:0007669"/>
    <property type="project" value="InterPro"/>
</dbReference>
<dbReference type="InterPro" id="IPR000941">
    <property type="entry name" value="Enolase"/>
</dbReference>
<dbReference type="EMBL" id="JAAZON010000390">
    <property type="protein sequence ID" value="NMC63241.1"/>
    <property type="molecule type" value="Genomic_DNA"/>
</dbReference>
<dbReference type="Gene3D" id="3.20.20.120">
    <property type="entry name" value="Enolase-like C-terminal domain"/>
    <property type="match status" value="1"/>
</dbReference>
<evidence type="ECO:0000313" key="12">
    <source>
        <dbReference type="Proteomes" id="UP000524246"/>
    </source>
</evidence>
<gene>
    <name evidence="11" type="primary">eno</name>
    <name evidence="11" type="ORF">GYA55_08730</name>
</gene>
<dbReference type="GO" id="GO:0006096">
    <property type="term" value="P:glycolytic process"/>
    <property type="evidence" value="ECO:0007669"/>
    <property type="project" value="UniProtKB-UniPathway"/>
</dbReference>
<dbReference type="SUPFAM" id="SSF51604">
    <property type="entry name" value="Enolase C-terminal domain-like"/>
    <property type="match status" value="1"/>
</dbReference>
<evidence type="ECO:0000259" key="10">
    <source>
        <dbReference type="SMART" id="SM01192"/>
    </source>
</evidence>
<evidence type="ECO:0000256" key="8">
    <source>
        <dbReference type="ARBA" id="ARBA00023152"/>
    </source>
</evidence>
<comment type="similarity">
    <text evidence="3">Belongs to the enolase family.</text>
</comment>
<evidence type="ECO:0000256" key="7">
    <source>
        <dbReference type="ARBA" id="ARBA00022842"/>
    </source>
</evidence>
<comment type="cofactor">
    <cofactor evidence="1">
        <name>Mg(2+)</name>
        <dbReference type="ChEBI" id="CHEBI:18420"/>
    </cofactor>
</comment>
<sequence>ANAILGVSLATAHAAANYLSMPLFKYLGGTNANRLPVPLINVINGGAHAANVLDFQEFMLVPHVSSTFFENIRAAAEVFHTLKKNLKKSGYSVGLGDEGGFAPDLKSLEETFDCLVSAISDTGYQPGSDISIAIDVAASELYDKEKGLYVFKKSTKETAKANDLISMYDSWTKKYPIVSIEDGLDENDWDGWTALTSELGGTLQLVGDDIFVTNRNRLARGIEQNVANSILIKLNQIGTLTETLETIALAQDSGYQCVISHRSGETEDSTIADLAVATRAGQIKTGSTSRSERMAKFNRLLWIETMLGGEASLVNPF</sequence>
<comment type="pathway">
    <text evidence="2">Carbohydrate degradation; glycolysis; pyruvate from D-glyceraldehyde 3-phosphate: step 4/5.</text>
</comment>
<evidence type="ECO:0000256" key="6">
    <source>
        <dbReference type="ARBA" id="ARBA00022525"/>
    </source>
</evidence>
<evidence type="ECO:0000313" key="11">
    <source>
        <dbReference type="EMBL" id="NMC63241.1"/>
    </source>
</evidence>
<evidence type="ECO:0000256" key="2">
    <source>
        <dbReference type="ARBA" id="ARBA00005031"/>
    </source>
</evidence>
<dbReference type="SMART" id="SM01192">
    <property type="entry name" value="Enolase_C"/>
    <property type="match status" value="1"/>
</dbReference>
<accession>A0A7X9FSC7</accession>
<keyword evidence="7" id="KW-0460">Magnesium</keyword>
<dbReference type="PANTHER" id="PTHR11902">
    <property type="entry name" value="ENOLASE"/>
    <property type="match status" value="1"/>
</dbReference>
<keyword evidence="9 11" id="KW-0456">Lyase</keyword>
<dbReference type="UniPathway" id="UPA00109">
    <property type="reaction ID" value="UER00187"/>
</dbReference>